<dbReference type="RefSeq" id="WP_165962970.1">
    <property type="nucleotide sequence ID" value="NZ_SMNA01000020.1"/>
</dbReference>
<protein>
    <recommendedName>
        <fullName evidence="2">DUF8175 domain-containing protein</fullName>
    </recommendedName>
</protein>
<evidence type="ECO:0000313" key="4">
    <source>
        <dbReference type="Proteomes" id="UP000504882"/>
    </source>
</evidence>
<name>A0ABY2E1E4_9MICO</name>
<organism evidence="3 4">
    <name type="scientific">Occultella glacieicola</name>
    <dbReference type="NCBI Taxonomy" id="2518684"/>
    <lineage>
        <taxon>Bacteria</taxon>
        <taxon>Bacillati</taxon>
        <taxon>Actinomycetota</taxon>
        <taxon>Actinomycetes</taxon>
        <taxon>Micrococcales</taxon>
        <taxon>Ruaniaceae</taxon>
        <taxon>Occultella</taxon>
    </lineage>
</organism>
<dbReference type="Proteomes" id="UP000504882">
    <property type="component" value="Unassembled WGS sequence"/>
</dbReference>
<keyword evidence="4" id="KW-1185">Reference proteome</keyword>
<dbReference type="Pfam" id="PF26526">
    <property type="entry name" value="DUF8175"/>
    <property type="match status" value="1"/>
</dbReference>
<gene>
    <name evidence="3" type="ORF">EXU48_23825</name>
</gene>
<reference evidence="3 4" key="1">
    <citation type="submission" date="2019-03" db="EMBL/GenBank/DDBJ databases">
        <title>Genomic features of bacteria from cold environments.</title>
        <authorList>
            <person name="Shen L."/>
        </authorList>
    </citation>
    <scope>NUCLEOTIDE SEQUENCE [LARGE SCALE GENOMIC DNA]</scope>
    <source>
        <strain evidence="4">T3246-1</strain>
    </source>
</reference>
<evidence type="ECO:0000259" key="2">
    <source>
        <dbReference type="Pfam" id="PF26526"/>
    </source>
</evidence>
<sequence length="224" mass="23823">MVLVVGLAVVLWPRGSSSEDPPPTASTTSDPATTPTTSTPTPESDDESVCGLEAGPQAIPATAPEGAEWELLGTFAAPSIEGVGPGLVADDEVRHCFAHSPTGALLAAVNYVALQFVDPINSLDERVVADTPETRDRQEYRDAHPDEPLVELTSMQLAGFQIRDYTPGSVVVELVMRLPEGGLLLWPAPLRWEAGDWKFLYPATGDPGFREVDSLAGYVAWAGV</sequence>
<comment type="caution">
    <text evidence="3">The sequence shown here is derived from an EMBL/GenBank/DDBJ whole genome shotgun (WGS) entry which is preliminary data.</text>
</comment>
<feature type="compositionally biased region" description="Low complexity" evidence="1">
    <location>
        <begin position="25"/>
        <end position="42"/>
    </location>
</feature>
<feature type="domain" description="DUF8175" evidence="2">
    <location>
        <begin position="33"/>
        <end position="219"/>
    </location>
</feature>
<evidence type="ECO:0000313" key="3">
    <source>
        <dbReference type="EMBL" id="TDE88153.1"/>
    </source>
</evidence>
<feature type="region of interest" description="Disordered" evidence="1">
    <location>
        <begin position="13"/>
        <end position="48"/>
    </location>
</feature>
<evidence type="ECO:0000256" key="1">
    <source>
        <dbReference type="SAM" id="MobiDB-lite"/>
    </source>
</evidence>
<accession>A0ABY2E1E4</accession>
<dbReference type="EMBL" id="SMNA01000020">
    <property type="protein sequence ID" value="TDE88153.1"/>
    <property type="molecule type" value="Genomic_DNA"/>
</dbReference>
<proteinExistence type="predicted"/>
<dbReference type="InterPro" id="IPR058488">
    <property type="entry name" value="DUF8175"/>
</dbReference>